<evidence type="ECO:0000313" key="3">
    <source>
        <dbReference type="Proteomes" id="UP000036756"/>
    </source>
</evidence>
<gene>
    <name evidence="2" type="ORF">CLCY_10c01110</name>
</gene>
<dbReference type="EMBL" id="LFVU01000007">
    <property type="protein sequence ID" value="KMT22564.1"/>
    <property type="molecule type" value="Genomic_DNA"/>
</dbReference>
<dbReference type="Proteomes" id="UP000036756">
    <property type="component" value="Unassembled WGS sequence"/>
</dbReference>
<dbReference type="PATRIC" id="fig|1121307.3.peg.113"/>
<proteinExistence type="predicted"/>
<name>A0A0J8DEB1_CLOCY</name>
<dbReference type="PANTHER" id="PTHR37294:SF1">
    <property type="entry name" value="3'-5' EXORIBONUCLEASE YHAM"/>
    <property type="match status" value="1"/>
</dbReference>
<sequence>MKINEIKEIEDGSLLNIIGLITNKDVVRENDDNPYILFTIQDATGNITFPVCNSFEYNNQSFNIGDIVNVEGTKRDHRNKIELTNVDLSKSRDNIDINILAPSYNAPNEVTGYFIDKINSLEEKYKKIAIAATGAFGSNEKRWNDFITYSFFDKNNGDTKKGLIAHTVGVLKAIDSIIENYINTPLFKNSNDSINKDRLLLCAIIDAIMKVKKYEYDTVISRKETLLDFEVIGANYIDDINKESGNPLADDELQIIKYSTLYYNGPSGDNEAKTIEDVLLNCSDEIVGKVESITC</sequence>
<dbReference type="PANTHER" id="PTHR37294">
    <property type="entry name" value="3'-5' EXORIBONUCLEASE YHAM"/>
    <property type="match status" value="1"/>
</dbReference>
<keyword evidence="3" id="KW-1185">Reference proteome</keyword>
<dbReference type="SUPFAM" id="SSF50249">
    <property type="entry name" value="Nucleic acid-binding proteins"/>
    <property type="match status" value="1"/>
</dbReference>
<dbReference type="InterPro" id="IPR012340">
    <property type="entry name" value="NA-bd_OB-fold"/>
</dbReference>
<dbReference type="RefSeq" id="WP_048569974.1">
    <property type="nucleotide sequence ID" value="NZ_LFVU01000007.1"/>
</dbReference>
<reference evidence="2 3" key="1">
    <citation type="submission" date="2015-06" db="EMBL/GenBank/DDBJ databases">
        <title>Draft genome sequence of the purine-degrading Clostridium cylindrosporum HC-1 (DSM 605).</title>
        <authorList>
            <person name="Poehlein A."/>
            <person name="Schiel-Bengelsdorf B."/>
            <person name="Bengelsdorf F."/>
            <person name="Daniel R."/>
            <person name="Duerre P."/>
        </authorList>
    </citation>
    <scope>NUCLEOTIDE SEQUENCE [LARGE SCALE GENOMIC DNA]</scope>
    <source>
        <strain evidence="2 3">DSM 605</strain>
    </source>
</reference>
<dbReference type="GO" id="GO:0031125">
    <property type="term" value="P:rRNA 3'-end processing"/>
    <property type="evidence" value="ECO:0007669"/>
    <property type="project" value="TreeGrafter"/>
</dbReference>
<evidence type="ECO:0000256" key="1">
    <source>
        <dbReference type="ARBA" id="ARBA00022801"/>
    </source>
</evidence>
<dbReference type="InterPro" id="IPR050798">
    <property type="entry name" value="YhaM_exoribonuc/phosphodiest"/>
</dbReference>
<dbReference type="AlphaFoldDB" id="A0A0J8DEB1"/>
<comment type="caution">
    <text evidence="2">The sequence shown here is derived from an EMBL/GenBank/DDBJ whole genome shotgun (WGS) entry which is preliminary data.</text>
</comment>
<dbReference type="Gene3D" id="2.40.50.140">
    <property type="entry name" value="Nucleic acid-binding proteins"/>
    <property type="match status" value="1"/>
</dbReference>
<dbReference type="GO" id="GO:0016787">
    <property type="term" value="F:hydrolase activity"/>
    <property type="evidence" value="ECO:0007669"/>
    <property type="project" value="UniProtKB-KW"/>
</dbReference>
<dbReference type="STRING" id="1121307.CLCY_10c01110"/>
<protein>
    <submittedName>
        <fullName evidence="2">Putative HD-superfamily hydrolase</fullName>
    </submittedName>
</protein>
<evidence type="ECO:0000313" key="2">
    <source>
        <dbReference type="EMBL" id="KMT22564.1"/>
    </source>
</evidence>
<accession>A0A0J8DEB1</accession>
<dbReference type="OrthoDB" id="9778453at2"/>
<organism evidence="2 3">
    <name type="scientific">Clostridium cylindrosporum DSM 605</name>
    <dbReference type="NCBI Taxonomy" id="1121307"/>
    <lineage>
        <taxon>Bacteria</taxon>
        <taxon>Bacillati</taxon>
        <taxon>Bacillota</taxon>
        <taxon>Clostridia</taxon>
        <taxon>Eubacteriales</taxon>
        <taxon>Clostridiaceae</taxon>
        <taxon>Clostridium</taxon>
    </lineage>
</organism>
<keyword evidence="1 2" id="KW-0378">Hydrolase</keyword>